<evidence type="ECO:0000256" key="1">
    <source>
        <dbReference type="SAM" id="MobiDB-lite"/>
    </source>
</evidence>
<accession>A0A4D9EGI7</accession>
<comment type="caution">
    <text evidence="2">The sequence shown here is derived from an EMBL/GenBank/DDBJ whole genome shotgun (WGS) entry which is preliminary data.</text>
</comment>
<dbReference type="AlphaFoldDB" id="A0A4D9EGI7"/>
<reference evidence="2 3" key="2">
    <citation type="submission" date="2019-04" db="EMBL/GenBank/DDBJ databases">
        <title>The genome sequence of big-headed turtle.</title>
        <authorList>
            <person name="Gong S."/>
        </authorList>
    </citation>
    <scope>NUCLEOTIDE SEQUENCE [LARGE SCALE GENOMIC DNA]</scope>
    <source>
        <strain evidence="2">DO16091913</strain>
        <tissue evidence="2">Muscle</tissue>
    </source>
</reference>
<feature type="region of interest" description="Disordered" evidence="1">
    <location>
        <begin position="24"/>
        <end position="157"/>
    </location>
</feature>
<dbReference type="OrthoDB" id="5951731at2759"/>
<dbReference type="STRING" id="55544.A0A4D9EGI7"/>
<reference evidence="2 3" key="1">
    <citation type="submission" date="2019-04" db="EMBL/GenBank/DDBJ databases">
        <title>Draft genome of the big-headed turtle Platysternon megacephalum.</title>
        <authorList>
            <person name="Gong S."/>
        </authorList>
    </citation>
    <scope>NUCLEOTIDE SEQUENCE [LARGE SCALE GENOMIC DNA]</scope>
    <source>
        <strain evidence="2">DO16091913</strain>
        <tissue evidence="2">Muscle</tissue>
    </source>
</reference>
<protein>
    <submittedName>
        <fullName evidence="2">Dachshund-like protein 2</fullName>
    </submittedName>
</protein>
<feature type="compositionally biased region" description="Pro residues" evidence="1">
    <location>
        <begin position="98"/>
        <end position="115"/>
    </location>
</feature>
<organism evidence="2 3">
    <name type="scientific">Platysternon megacephalum</name>
    <name type="common">big-headed turtle</name>
    <dbReference type="NCBI Taxonomy" id="55544"/>
    <lineage>
        <taxon>Eukaryota</taxon>
        <taxon>Metazoa</taxon>
        <taxon>Chordata</taxon>
        <taxon>Craniata</taxon>
        <taxon>Vertebrata</taxon>
        <taxon>Euteleostomi</taxon>
        <taxon>Archelosauria</taxon>
        <taxon>Testudinata</taxon>
        <taxon>Testudines</taxon>
        <taxon>Cryptodira</taxon>
        <taxon>Durocryptodira</taxon>
        <taxon>Testudinoidea</taxon>
        <taxon>Platysternidae</taxon>
        <taxon>Platysternon</taxon>
    </lineage>
</organism>
<dbReference type="Proteomes" id="UP000297703">
    <property type="component" value="Unassembled WGS sequence"/>
</dbReference>
<keyword evidence="3" id="KW-1185">Reference proteome</keyword>
<gene>
    <name evidence="2" type="ORF">DR999_PMT07392</name>
</gene>
<sequence length="157" mass="16481">MSDVEIMPGVCVTCMQATCAPEIPSKPAVLHPKPTPDLKTNIQQPPAFSAGHSNDTRKSPGPVYRIDGIPKDTARRIPPTRPAPLAPKLGVPQDTARPRPPQKALPANPVPPGPRTVPKINTTTLPPPAAGRRPGRHPPPAENSTVKLAGGANALKK</sequence>
<name>A0A4D9EGI7_9SAUR</name>
<evidence type="ECO:0000313" key="3">
    <source>
        <dbReference type="Proteomes" id="UP000297703"/>
    </source>
</evidence>
<dbReference type="EMBL" id="QXTE01000051">
    <property type="protein sequence ID" value="TFK09587.1"/>
    <property type="molecule type" value="Genomic_DNA"/>
</dbReference>
<evidence type="ECO:0000313" key="2">
    <source>
        <dbReference type="EMBL" id="TFK09587.1"/>
    </source>
</evidence>
<proteinExistence type="predicted"/>